<dbReference type="Gene3D" id="2.170.150.40">
    <property type="entry name" value="Domain of unknown function (DUF427)"/>
    <property type="match status" value="1"/>
</dbReference>
<gene>
    <name evidence="2" type="ORF">HYPSUDRAFT_200582</name>
</gene>
<dbReference type="Proteomes" id="UP000054270">
    <property type="component" value="Unassembled WGS sequence"/>
</dbReference>
<dbReference type="InterPro" id="IPR007361">
    <property type="entry name" value="DUF427"/>
</dbReference>
<evidence type="ECO:0000313" key="2">
    <source>
        <dbReference type="EMBL" id="KJA24354.1"/>
    </source>
</evidence>
<name>A0A0D2P091_HYPSF</name>
<dbReference type="Pfam" id="PF04248">
    <property type="entry name" value="NTP_transf_9"/>
    <property type="match status" value="1"/>
</dbReference>
<dbReference type="PANTHER" id="PTHR34310">
    <property type="entry name" value="DUF427 DOMAIN PROTEIN (AFU_ORTHOLOGUE AFUA_3G02220)"/>
    <property type="match status" value="1"/>
</dbReference>
<organism evidence="2 3">
    <name type="scientific">Hypholoma sublateritium (strain FD-334 SS-4)</name>
    <dbReference type="NCBI Taxonomy" id="945553"/>
    <lineage>
        <taxon>Eukaryota</taxon>
        <taxon>Fungi</taxon>
        <taxon>Dikarya</taxon>
        <taxon>Basidiomycota</taxon>
        <taxon>Agaricomycotina</taxon>
        <taxon>Agaricomycetes</taxon>
        <taxon>Agaricomycetidae</taxon>
        <taxon>Agaricales</taxon>
        <taxon>Agaricineae</taxon>
        <taxon>Strophariaceae</taxon>
        <taxon>Hypholoma</taxon>
    </lineage>
</organism>
<evidence type="ECO:0000313" key="3">
    <source>
        <dbReference type="Proteomes" id="UP000054270"/>
    </source>
</evidence>
<accession>A0A0D2P091</accession>
<reference evidence="3" key="1">
    <citation type="submission" date="2014-04" db="EMBL/GenBank/DDBJ databases">
        <title>Evolutionary Origins and Diversification of the Mycorrhizal Mutualists.</title>
        <authorList>
            <consortium name="DOE Joint Genome Institute"/>
            <consortium name="Mycorrhizal Genomics Consortium"/>
            <person name="Kohler A."/>
            <person name="Kuo A."/>
            <person name="Nagy L.G."/>
            <person name="Floudas D."/>
            <person name="Copeland A."/>
            <person name="Barry K.W."/>
            <person name="Cichocki N."/>
            <person name="Veneault-Fourrey C."/>
            <person name="LaButti K."/>
            <person name="Lindquist E.A."/>
            <person name="Lipzen A."/>
            <person name="Lundell T."/>
            <person name="Morin E."/>
            <person name="Murat C."/>
            <person name="Riley R."/>
            <person name="Ohm R."/>
            <person name="Sun H."/>
            <person name="Tunlid A."/>
            <person name="Henrissat B."/>
            <person name="Grigoriev I.V."/>
            <person name="Hibbett D.S."/>
            <person name="Martin F."/>
        </authorList>
    </citation>
    <scope>NUCLEOTIDE SEQUENCE [LARGE SCALE GENOMIC DNA]</scope>
    <source>
        <strain evidence="3">FD-334 SS-4</strain>
    </source>
</reference>
<dbReference type="OMA" id="ENNHYFP"/>
<dbReference type="InterPro" id="IPR038694">
    <property type="entry name" value="DUF427_sf"/>
</dbReference>
<dbReference type="OrthoDB" id="18996at2759"/>
<evidence type="ECO:0000259" key="1">
    <source>
        <dbReference type="Pfam" id="PF04248"/>
    </source>
</evidence>
<feature type="domain" description="DUF427" evidence="1">
    <location>
        <begin position="4"/>
        <end position="91"/>
    </location>
</feature>
<sequence>MPVVRVSLESHLLAEYDATILVEGNHYFPPTSVRKSSLSHSNTRSVCPWKGTAAYYDAVIDGNKIEDVAWYYPNTISDKAKPIEGYVAFYKNKVNIEFVPTKA</sequence>
<dbReference type="EMBL" id="KN817537">
    <property type="protein sequence ID" value="KJA24354.1"/>
    <property type="molecule type" value="Genomic_DNA"/>
</dbReference>
<dbReference type="STRING" id="945553.A0A0D2P091"/>
<protein>
    <recommendedName>
        <fullName evidence="1">DUF427 domain-containing protein</fullName>
    </recommendedName>
</protein>
<proteinExistence type="predicted"/>
<keyword evidence="3" id="KW-1185">Reference proteome</keyword>
<dbReference type="PANTHER" id="PTHR34310:SF9">
    <property type="entry name" value="BLR5716 PROTEIN"/>
    <property type="match status" value="1"/>
</dbReference>
<dbReference type="AlphaFoldDB" id="A0A0D2P091"/>